<organism evidence="1 2">
    <name type="scientific">Streptomyces chartreusis NRRL 3882</name>
    <dbReference type="NCBI Taxonomy" id="1079985"/>
    <lineage>
        <taxon>Bacteria</taxon>
        <taxon>Bacillati</taxon>
        <taxon>Actinomycetota</taxon>
        <taxon>Actinomycetes</taxon>
        <taxon>Kitasatosporales</taxon>
        <taxon>Streptomycetaceae</taxon>
        <taxon>Streptomyces</taxon>
    </lineage>
</organism>
<evidence type="ECO:0000313" key="2">
    <source>
        <dbReference type="Proteomes" id="UP000235464"/>
    </source>
</evidence>
<protein>
    <submittedName>
        <fullName evidence="1">Uncharacterized protein</fullName>
    </submittedName>
</protein>
<gene>
    <name evidence="1" type="ORF">SCNRRL3882_3870</name>
</gene>
<reference evidence="2" key="1">
    <citation type="submission" date="2017-11" db="EMBL/GenBank/DDBJ databases">
        <authorList>
            <person name="Wibberg D."/>
        </authorList>
    </citation>
    <scope>NUCLEOTIDE SEQUENCE [LARGE SCALE GENOMIC DNA]</scope>
</reference>
<keyword evidence="2" id="KW-1185">Reference proteome</keyword>
<name>A0A2N9BAM9_STRCX</name>
<dbReference type="EMBL" id="LT963352">
    <property type="protein sequence ID" value="SOR80415.1"/>
    <property type="molecule type" value="Genomic_DNA"/>
</dbReference>
<dbReference type="AlphaFoldDB" id="A0A2N9BAM9"/>
<proteinExistence type="predicted"/>
<evidence type="ECO:0000313" key="1">
    <source>
        <dbReference type="EMBL" id="SOR80415.1"/>
    </source>
</evidence>
<accession>A0A2N9BAM9</accession>
<sequence>MYARRLARVLLALLCDHYETVSAGVVQAPWQTAFVRLGDHCLTCPTCRVMDDEGANLGLPCETHDRLYDAYREAWTRARVAHRRPAEASA</sequence>
<dbReference type="Proteomes" id="UP000235464">
    <property type="component" value="Chromosome I"/>
</dbReference>